<name>A0A7W6HPV6_9HYPH</name>
<dbReference type="Proteomes" id="UP000544107">
    <property type="component" value="Unassembled WGS sequence"/>
</dbReference>
<comment type="caution">
    <text evidence="2">The sequence shown here is derived from an EMBL/GenBank/DDBJ whole genome shotgun (WGS) entry which is preliminary data.</text>
</comment>
<dbReference type="EMBL" id="JACIED010000004">
    <property type="protein sequence ID" value="MBB4009172.1"/>
    <property type="molecule type" value="Genomic_DNA"/>
</dbReference>
<keyword evidence="1" id="KW-1133">Transmembrane helix</keyword>
<sequence length="42" mass="4839">MGTEQFLTMLIMPVGGLMIGFVMLFITRKDRIDSEKTRKPVH</sequence>
<evidence type="ECO:0000313" key="3">
    <source>
        <dbReference type="Proteomes" id="UP000544107"/>
    </source>
</evidence>
<reference evidence="2 3" key="1">
    <citation type="submission" date="2020-08" db="EMBL/GenBank/DDBJ databases">
        <title>Genomic Encyclopedia of Type Strains, Phase IV (KMG-IV): sequencing the most valuable type-strain genomes for metagenomic binning, comparative biology and taxonomic classification.</title>
        <authorList>
            <person name="Goeker M."/>
        </authorList>
    </citation>
    <scope>NUCLEOTIDE SEQUENCE [LARGE SCALE GENOMIC DNA]</scope>
    <source>
        <strain evidence="2 3">DSM 100021</strain>
    </source>
</reference>
<dbReference type="RefSeq" id="WP_267890169.1">
    <property type="nucleotide sequence ID" value="NZ_JACIED010000004.1"/>
</dbReference>
<keyword evidence="1" id="KW-0472">Membrane</keyword>
<evidence type="ECO:0000313" key="2">
    <source>
        <dbReference type="EMBL" id="MBB4009172.1"/>
    </source>
</evidence>
<organism evidence="2 3">
    <name type="scientific">Allorhizobium taibaishanense</name>
    <dbReference type="NCBI Taxonomy" id="887144"/>
    <lineage>
        <taxon>Bacteria</taxon>
        <taxon>Pseudomonadati</taxon>
        <taxon>Pseudomonadota</taxon>
        <taxon>Alphaproteobacteria</taxon>
        <taxon>Hyphomicrobiales</taxon>
        <taxon>Rhizobiaceae</taxon>
        <taxon>Rhizobium/Agrobacterium group</taxon>
        <taxon>Allorhizobium</taxon>
    </lineage>
</organism>
<evidence type="ECO:0000256" key="1">
    <source>
        <dbReference type="SAM" id="Phobius"/>
    </source>
</evidence>
<proteinExistence type="predicted"/>
<accession>A0A7W6HPV6</accession>
<gene>
    <name evidence="2" type="ORF">GGQ71_003454</name>
</gene>
<keyword evidence="1" id="KW-0812">Transmembrane</keyword>
<dbReference type="AlphaFoldDB" id="A0A7W6HPV6"/>
<feature type="transmembrane region" description="Helical" evidence="1">
    <location>
        <begin position="6"/>
        <end position="26"/>
    </location>
</feature>
<protein>
    <submittedName>
        <fullName evidence="2">Uncharacterized protein</fullName>
    </submittedName>
</protein>